<dbReference type="SUPFAM" id="SSF53335">
    <property type="entry name" value="S-adenosyl-L-methionine-dependent methyltransferases"/>
    <property type="match status" value="1"/>
</dbReference>
<organism evidence="5">
    <name type="scientific">Timema tahoe</name>
    <dbReference type="NCBI Taxonomy" id="61484"/>
    <lineage>
        <taxon>Eukaryota</taxon>
        <taxon>Metazoa</taxon>
        <taxon>Ecdysozoa</taxon>
        <taxon>Arthropoda</taxon>
        <taxon>Hexapoda</taxon>
        <taxon>Insecta</taxon>
        <taxon>Pterygota</taxon>
        <taxon>Neoptera</taxon>
        <taxon>Polyneoptera</taxon>
        <taxon>Phasmatodea</taxon>
        <taxon>Timematodea</taxon>
        <taxon>Timematoidea</taxon>
        <taxon>Timematidae</taxon>
        <taxon>Timema</taxon>
    </lineage>
</organism>
<accession>A0A7R9FF01</accession>
<proteinExistence type="inferred from homology"/>
<dbReference type="SUPFAM" id="SSF81799">
    <property type="entry name" value="Putative methyltransferase TM0872, insert domain"/>
    <property type="match status" value="1"/>
</dbReference>
<evidence type="ECO:0000256" key="3">
    <source>
        <dbReference type="ARBA" id="ARBA00022679"/>
    </source>
</evidence>
<evidence type="ECO:0000256" key="1">
    <source>
        <dbReference type="ARBA" id="ARBA00010396"/>
    </source>
</evidence>
<dbReference type="Pfam" id="PF20180">
    <property type="entry name" value="UQCC2_CBP6"/>
    <property type="match status" value="1"/>
</dbReference>
<reference evidence="5" key="1">
    <citation type="submission" date="2020-11" db="EMBL/GenBank/DDBJ databases">
        <authorList>
            <person name="Tran Van P."/>
        </authorList>
    </citation>
    <scope>NUCLEOTIDE SEQUENCE</scope>
</reference>
<dbReference type="Gene3D" id="3.40.50.150">
    <property type="entry name" value="Vaccinia Virus protein VP39"/>
    <property type="match status" value="1"/>
</dbReference>
<sequence length="514" mass="58154">MQNSGRVQAAWISGSNEDAEWLNKEDVEKPIEMAKHYRNFLKLLEQWPIDSTKKGRDLGEYIREQVTLGFSAGAVTKANDAECERIHASLKRLVDNHHSQLYKRVLSSSSSGLSVSECHSILTTEFLEKLEEEDQSILNCSVEVSGSQNLPSETLHVPVMVKEVLRSLQPCPGQVFIDMTFGAGGHSRKLLESTPNIKLFVLDRDPFAHSLTYKLADEFPGQVTPLLGKFSELPQLLSSQGVRQNSIDGIMFDFGCSSMQFDIAERGFSISKDGPLDMRMDGNRFPNAPTAADILAQADEDDIARILRIYGEEKQSKKIARAIIEARYLFKRLETTHELKELVASVCETDQRTDKLQRPTHSATKTFQALRIFVNNEVNELNYGMIVSRAYLKTEGKLVTLTFHSLEDRIVKRHLSGNIIDNAINPLPLRYTSQALWHDREAVDNLLESDWEPIYKHVLIPTMEEVDRNPRSRSAKLRAAIRVNTPRRGFAFRPPSNRDQMRFDALDHVSTDAG</sequence>
<evidence type="ECO:0000256" key="2">
    <source>
        <dbReference type="ARBA" id="ARBA00022603"/>
    </source>
</evidence>
<gene>
    <name evidence="5" type="ORF">TTEB3V08_LOCUS554</name>
</gene>
<keyword evidence="2" id="KW-0489">Methyltransferase</keyword>
<protein>
    <recommendedName>
        <fullName evidence="6">Methyltransferase-like protein 15</fullName>
    </recommendedName>
</protein>
<evidence type="ECO:0000313" key="5">
    <source>
        <dbReference type="EMBL" id="CAD7452372.1"/>
    </source>
</evidence>
<dbReference type="PANTHER" id="PTHR11265">
    <property type="entry name" value="S-ADENOSYL-METHYLTRANSFERASE MRAW"/>
    <property type="match status" value="1"/>
</dbReference>
<dbReference type="GO" id="GO:0070475">
    <property type="term" value="P:rRNA base methylation"/>
    <property type="evidence" value="ECO:0007669"/>
    <property type="project" value="TreeGrafter"/>
</dbReference>
<dbReference type="InterPro" id="IPR029063">
    <property type="entry name" value="SAM-dependent_MTases_sf"/>
</dbReference>
<dbReference type="PANTHER" id="PTHR11265:SF0">
    <property type="entry name" value="12S RRNA N4-METHYLCYTIDINE METHYLTRANSFERASE"/>
    <property type="match status" value="1"/>
</dbReference>
<dbReference type="EMBL" id="OE000091">
    <property type="protein sequence ID" value="CAD7452372.1"/>
    <property type="molecule type" value="Genomic_DNA"/>
</dbReference>
<keyword evidence="4" id="KW-0949">S-adenosyl-L-methionine</keyword>
<dbReference type="InterPro" id="IPR002903">
    <property type="entry name" value="RsmH"/>
</dbReference>
<dbReference type="AlphaFoldDB" id="A0A7R9FF01"/>
<evidence type="ECO:0008006" key="6">
    <source>
        <dbReference type="Google" id="ProtNLM"/>
    </source>
</evidence>
<dbReference type="InterPro" id="IPR023397">
    <property type="entry name" value="SAM-dep_MeTrfase_MraW_recog"/>
</dbReference>
<dbReference type="HAMAP" id="MF_01007">
    <property type="entry name" value="16SrRNA_methyltr_H"/>
    <property type="match status" value="1"/>
</dbReference>
<dbReference type="GO" id="GO:0071424">
    <property type="term" value="F:rRNA (cytosine-N4-)-methyltransferase activity"/>
    <property type="evidence" value="ECO:0007669"/>
    <property type="project" value="TreeGrafter"/>
</dbReference>
<comment type="similarity">
    <text evidence="1">Belongs to the methyltransferase superfamily. RsmH family.</text>
</comment>
<evidence type="ECO:0000256" key="4">
    <source>
        <dbReference type="ARBA" id="ARBA00022691"/>
    </source>
</evidence>
<dbReference type="Pfam" id="PF01795">
    <property type="entry name" value="Methyltransf_5"/>
    <property type="match status" value="1"/>
</dbReference>
<name>A0A7R9FF01_9NEOP</name>
<dbReference type="NCBIfam" id="TIGR00006">
    <property type="entry name" value="16S rRNA (cytosine(1402)-N(4))-methyltransferase RsmH"/>
    <property type="match status" value="1"/>
</dbReference>
<dbReference type="Gene3D" id="1.10.150.170">
    <property type="entry name" value="Putative methyltransferase TM0872, insert domain"/>
    <property type="match status" value="1"/>
</dbReference>
<keyword evidence="3" id="KW-0808">Transferase</keyword>